<evidence type="ECO:0000313" key="1">
    <source>
        <dbReference type="EMBL" id="MBB6498335.1"/>
    </source>
</evidence>
<sequence>MKYLIKSIVLISLICSQVVVEQRTNSAGSYLIIRINIPLRSIK</sequence>
<dbReference type="EMBL" id="JACHCC010000001">
    <property type="protein sequence ID" value="MBB6498335.1"/>
    <property type="molecule type" value="Genomic_DNA"/>
</dbReference>
<dbReference type="Proteomes" id="UP000521017">
    <property type="component" value="Unassembled WGS sequence"/>
</dbReference>
<organism evidence="1 2">
    <name type="scientific">Pedobacter cryoconitis</name>
    <dbReference type="NCBI Taxonomy" id="188932"/>
    <lineage>
        <taxon>Bacteria</taxon>
        <taxon>Pseudomonadati</taxon>
        <taxon>Bacteroidota</taxon>
        <taxon>Sphingobacteriia</taxon>
        <taxon>Sphingobacteriales</taxon>
        <taxon>Sphingobacteriaceae</taxon>
        <taxon>Pedobacter</taxon>
    </lineage>
</organism>
<protein>
    <submittedName>
        <fullName evidence="1">Uncharacterized protein</fullName>
    </submittedName>
</protein>
<proteinExistence type="predicted"/>
<name>A0A7X0MIA8_9SPHI</name>
<gene>
    <name evidence="1" type="ORF">HDF25_000459</name>
</gene>
<reference evidence="1 2" key="1">
    <citation type="submission" date="2020-08" db="EMBL/GenBank/DDBJ databases">
        <title>Genomic Encyclopedia of Type Strains, Phase IV (KMG-V): Genome sequencing to study the core and pangenomes of soil and plant-associated prokaryotes.</title>
        <authorList>
            <person name="Whitman W."/>
        </authorList>
    </citation>
    <scope>NUCLEOTIDE SEQUENCE [LARGE SCALE GENOMIC DNA]</scope>
    <source>
        <strain evidence="1 2">M2T3</strain>
    </source>
</reference>
<dbReference type="AlphaFoldDB" id="A0A7X0MIA8"/>
<accession>A0A7X0MIA8</accession>
<comment type="caution">
    <text evidence="1">The sequence shown here is derived from an EMBL/GenBank/DDBJ whole genome shotgun (WGS) entry which is preliminary data.</text>
</comment>
<evidence type="ECO:0000313" key="2">
    <source>
        <dbReference type="Proteomes" id="UP000521017"/>
    </source>
</evidence>
<dbReference type="RefSeq" id="WP_260409297.1">
    <property type="nucleotide sequence ID" value="NZ_JACHCC010000001.1"/>
</dbReference>